<dbReference type="InterPro" id="IPR032387">
    <property type="entry name" value="ACAS_N"/>
</dbReference>
<evidence type="ECO:0000313" key="13">
    <source>
        <dbReference type="EMBL" id="KAK7058689.1"/>
    </source>
</evidence>
<dbReference type="InterPro" id="IPR042099">
    <property type="entry name" value="ANL_N_sf"/>
</dbReference>
<dbReference type="FunFam" id="3.40.50.12780:FF:000011">
    <property type="entry name" value="Acetyl-coenzyme A synthetase 2-like, mitochondrial"/>
    <property type="match status" value="1"/>
</dbReference>
<dbReference type="Pfam" id="PF16177">
    <property type="entry name" value="ACAS_N"/>
    <property type="match status" value="1"/>
</dbReference>
<dbReference type="Gene3D" id="3.40.50.12780">
    <property type="entry name" value="N-terminal domain of ligase-like"/>
    <property type="match status" value="1"/>
</dbReference>
<dbReference type="GO" id="GO:0050218">
    <property type="term" value="F:propionate-CoA ligase activity"/>
    <property type="evidence" value="ECO:0007669"/>
    <property type="project" value="UniProtKB-EC"/>
</dbReference>
<comment type="caution">
    <text evidence="13">The sequence shown here is derived from an EMBL/GenBank/DDBJ whole genome shotgun (WGS) entry which is preliminary data.</text>
</comment>
<comment type="catalytic activity">
    <reaction evidence="9">
        <text>propanoate + ATP + CoA = propanoyl-CoA + AMP + diphosphate</text>
        <dbReference type="Rhea" id="RHEA:20373"/>
        <dbReference type="ChEBI" id="CHEBI:17272"/>
        <dbReference type="ChEBI" id="CHEBI:30616"/>
        <dbReference type="ChEBI" id="CHEBI:33019"/>
        <dbReference type="ChEBI" id="CHEBI:57287"/>
        <dbReference type="ChEBI" id="CHEBI:57392"/>
        <dbReference type="ChEBI" id="CHEBI:456215"/>
        <dbReference type="EC" id="6.2.1.17"/>
    </reaction>
    <physiologicalReaction direction="left-to-right" evidence="9">
        <dbReference type="Rhea" id="RHEA:20374"/>
    </physiologicalReaction>
</comment>
<dbReference type="GO" id="GO:0005759">
    <property type="term" value="C:mitochondrial matrix"/>
    <property type="evidence" value="ECO:0007669"/>
    <property type="project" value="TreeGrafter"/>
</dbReference>
<evidence type="ECO:0000256" key="9">
    <source>
        <dbReference type="ARBA" id="ARBA00049004"/>
    </source>
</evidence>
<dbReference type="PROSITE" id="PS00455">
    <property type="entry name" value="AMP_BINDING"/>
    <property type="match status" value="1"/>
</dbReference>
<dbReference type="Gene3D" id="3.30.300.30">
    <property type="match status" value="1"/>
</dbReference>
<reference evidence="13 14" key="1">
    <citation type="submission" date="2023-11" db="EMBL/GenBank/DDBJ databases">
        <title>Halocaridina rubra genome assembly.</title>
        <authorList>
            <person name="Smith C."/>
        </authorList>
    </citation>
    <scope>NUCLEOTIDE SEQUENCE [LARGE SCALE GENOMIC DNA]</scope>
    <source>
        <strain evidence="13">EP-1</strain>
        <tissue evidence="13">Whole</tissue>
    </source>
</reference>
<dbReference type="InterPro" id="IPR025110">
    <property type="entry name" value="AMP-bd_C"/>
</dbReference>
<keyword evidence="13" id="KW-0436">Ligase</keyword>
<dbReference type="EC" id="6.2.1.1" evidence="4"/>
<feature type="domain" description="AMP-dependent synthetase/ligase" evidence="10">
    <location>
        <begin position="101"/>
        <end position="487"/>
    </location>
</feature>
<evidence type="ECO:0000256" key="8">
    <source>
        <dbReference type="ARBA" id="ARBA00047935"/>
    </source>
</evidence>
<feature type="domain" description="AMP-binding enzyme C-terminal" evidence="11">
    <location>
        <begin position="551"/>
        <end position="629"/>
    </location>
</feature>
<dbReference type="Proteomes" id="UP001381693">
    <property type="component" value="Unassembled WGS sequence"/>
</dbReference>
<proteinExistence type="inferred from homology"/>
<dbReference type="EMBL" id="JAXCGZ010021147">
    <property type="protein sequence ID" value="KAK7058689.1"/>
    <property type="molecule type" value="Genomic_DNA"/>
</dbReference>
<dbReference type="InterPro" id="IPR045851">
    <property type="entry name" value="AMP-bd_C_sf"/>
</dbReference>
<feature type="non-terminal residue" evidence="13">
    <location>
        <position position="675"/>
    </location>
</feature>
<evidence type="ECO:0000259" key="10">
    <source>
        <dbReference type="Pfam" id="PF00501"/>
    </source>
</evidence>
<dbReference type="InterPro" id="IPR020845">
    <property type="entry name" value="AMP-binding_CS"/>
</dbReference>
<evidence type="ECO:0000259" key="12">
    <source>
        <dbReference type="Pfam" id="PF16177"/>
    </source>
</evidence>
<dbReference type="AlphaFoldDB" id="A0AAN8WDV2"/>
<evidence type="ECO:0000313" key="14">
    <source>
        <dbReference type="Proteomes" id="UP001381693"/>
    </source>
</evidence>
<sequence length="675" mass="74231">MFVIRQCLRLTKGHFKVKYTPRNINKQAVRSASSSKVPNGSYDELYSRSIREPELFWDEVAQGIEWFRPYIKVLDNSKEPFTKWFVGGQLNTCYNAVDRHVVAGKGDQLAIIYDSPITKSMKKMTFSELLDQVSLLAGGLAKMGVGAGDRVLIYMPMVPEAIIAMLATVRIGAIHSVVFGGFAARELATRISHLKPKVVISASCGVEPSRLVKYKPMLDEAIDLASHKPKKCIIYQRSNLEEAPLIPSRDVNWHGVMTTATKHDSVPVDANEPCYILYTSGTTGQPKGIVRPSGGHAAILPWTMKTIYGMEPDDVWWAASDLGWIVGHSYICYAPLLNGNTTIIFEGKPVGTPDAGQFFRVIRDHGVKGMFTAPTALRAIIREDPEVIEGSKYDISSLKYFFVAGEPLDHETRLWAEKSFKAPILDNWWQTETGYAITANAVGMGMSLSPPRGAAGKPFVGFDVQVLTPEGKVAEPGELGRIVSRLPLPPGCMSTLYQAPDRFVDSYFREYPGFYDTMDAGVRDAQGYVAVMSRDDDVINVAGHRLSTLSLEEAVLEHPDVVDAAVVGVPDEMKGEMPLALFVLKNGCERSEGEIAKELITVVRRVIGPVAAFRVSAQVRGLPRTRSGKTSRKSIADLARSKTIKISPTIEDPTLYSDILAALRRCGYGLEAPEP</sequence>
<evidence type="ECO:0000256" key="3">
    <source>
        <dbReference type="ARBA" id="ARBA00012985"/>
    </source>
</evidence>
<protein>
    <recommendedName>
        <fullName evidence="6">Acyl-CoA synthetase short-chain family member 3, mitochondrial</fullName>
        <ecNumber evidence="4">6.2.1.1</ecNumber>
        <ecNumber evidence="3">6.2.1.17</ecNumber>
    </recommendedName>
    <alternativeName>
        <fullName evidence="7">Acetate--CoA ligase 3</fullName>
    </alternativeName>
    <alternativeName>
        <fullName evidence="5">Propionate--CoA ligase</fullName>
    </alternativeName>
</protein>
<evidence type="ECO:0000256" key="5">
    <source>
        <dbReference type="ARBA" id="ARBA00029726"/>
    </source>
</evidence>
<dbReference type="SUPFAM" id="SSF56801">
    <property type="entry name" value="Acetyl-CoA synthetase-like"/>
    <property type="match status" value="1"/>
</dbReference>
<name>A0AAN8WDV2_HALRR</name>
<feature type="domain" description="Acetyl-coenzyme A synthetase N-terminal" evidence="12">
    <location>
        <begin position="42"/>
        <end position="96"/>
    </location>
</feature>
<comment type="catalytic activity">
    <reaction evidence="8">
        <text>butanoate + ATP + CoA = butanoyl-CoA + AMP + diphosphate</text>
        <dbReference type="Rhea" id="RHEA:46172"/>
        <dbReference type="ChEBI" id="CHEBI:17968"/>
        <dbReference type="ChEBI" id="CHEBI:30616"/>
        <dbReference type="ChEBI" id="CHEBI:33019"/>
        <dbReference type="ChEBI" id="CHEBI:57287"/>
        <dbReference type="ChEBI" id="CHEBI:57371"/>
        <dbReference type="ChEBI" id="CHEBI:456215"/>
    </reaction>
    <physiologicalReaction direction="left-to-right" evidence="8">
        <dbReference type="Rhea" id="RHEA:46173"/>
    </physiologicalReaction>
</comment>
<evidence type="ECO:0000259" key="11">
    <source>
        <dbReference type="Pfam" id="PF13193"/>
    </source>
</evidence>
<comment type="catalytic activity">
    <reaction evidence="1">
        <text>acetate + ATP + CoA = acetyl-CoA + AMP + diphosphate</text>
        <dbReference type="Rhea" id="RHEA:23176"/>
        <dbReference type="ChEBI" id="CHEBI:30089"/>
        <dbReference type="ChEBI" id="CHEBI:30616"/>
        <dbReference type="ChEBI" id="CHEBI:33019"/>
        <dbReference type="ChEBI" id="CHEBI:57287"/>
        <dbReference type="ChEBI" id="CHEBI:57288"/>
        <dbReference type="ChEBI" id="CHEBI:456215"/>
        <dbReference type="EC" id="6.2.1.1"/>
    </reaction>
    <physiologicalReaction direction="left-to-right" evidence="1">
        <dbReference type="Rhea" id="RHEA:23177"/>
    </physiologicalReaction>
</comment>
<dbReference type="PANTHER" id="PTHR43347:SF3">
    <property type="entry name" value="ACYL-COA SYNTHETASE SHORT-CHAIN FAMILY MEMBER 3, MITOCHONDRIAL"/>
    <property type="match status" value="1"/>
</dbReference>
<keyword evidence="14" id="KW-1185">Reference proteome</keyword>
<evidence type="ECO:0000256" key="6">
    <source>
        <dbReference type="ARBA" id="ARBA00040004"/>
    </source>
</evidence>
<dbReference type="InterPro" id="IPR000873">
    <property type="entry name" value="AMP-dep_synth/lig_dom"/>
</dbReference>
<dbReference type="PANTHER" id="PTHR43347">
    <property type="entry name" value="ACYL-COA SYNTHETASE"/>
    <property type="match status" value="1"/>
</dbReference>
<dbReference type="GO" id="GO:0003987">
    <property type="term" value="F:acetate-CoA ligase activity"/>
    <property type="evidence" value="ECO:0007669"/>
    <property type="project" value="UniProtKB-EC"/>
</dbReference>
<evidence type="ECO:0000256" key="4">
    <source>
        <dbReference type="ARBA" id="ARBA00013275"/>
    </source>
</evidence>
<evidence type="ECO:0000256" key="2">
    <source>
        <dbReference type="ARBA" id="ARBA00006432"/>
    </source>
</evidence>
<accession>A0AAN8WDV2</accession>
<dbReference type="EC" id="6.2.1.17" evidence="3"/>
<comment type="similarity">
    <text evidence="2">Belongs to the ATP-dependent AMP-binding enzyme family.</text>
</comment>
<evidence type="ECO:0000256" key="7">
    <source>
        <dbReference type="ARBA" id="ARBA00042755"/>
    </source>
</evidence>
<dbReference type="Pfam" id="PF13193">
    <property type="entry name" value="AMP-binding_C"/>
    <property type="match status" value="1"/>
</dbReference>
<evidence type="ECO:0000256" key="1">
    <source>
        <dbReference type="ARBA" id="ARBA00001884"/>
    </source>
</evidence>
<organism evidence="13 14">
    <name type="scientific">Halocaridina rubra</name>
    <name type="common">Hawaiian red shrimp</name>
    <dbReference type="NCBI Taxonomy" id="373956"/>
    <lineage>
        <taxon>Eukaryota</taxon>
        <taxon>Metazoa</taxon>
        <taxon>Ecdysozoa</taxon>
        <taxon>Arthropoda</taxon>
        <taxon>Crustacea</taxon>
        <taxon>Multicrustacea</taxon>
        <taxon>Malacostraca</taxon>
        <taxon>Eumalacostraca</taxon>
        <taxon>Eucarida</taxon>
        <taxon>Decapoda</taxon>
        <taxon>Pleocyemata</taxon>
        <taxon>Caridea</taxon>
        <taxon>Atyoidea</taxon>
        <taxon>Atyidae</taxon>
        <taxon>Halocaridina</taxon>
    </lineage>
</organism>
<dbReference type="Pfam" id="PF00501">
    <property type="entry name" value="AMP-binding"/>
    <property type="match status" value="1"/>
</dbReference>
<gene>
    <name evidence="13" type="primary">ACSS3</name>
    <name evidence="13" type="ORF">SK128_000394</name>
</gene>